<dbReference type="InterPro" id="IPR058560">
    <property type="entry name" value="DNA_primase_C"/>
</dbReference>
<keyword evidence="8" id="KW-0411">Iron-sulfur</keyword>
<dbReference type="GO" id="GO:0046872">
    <property type="term" value="F:metal ion binding"/>
    <property type="evidence" value="ECO:0007669"/>
    <property type="project" value="UniProtKB-KW"/>
</dbReference>
<dbReference type="CDD" id="cd07322">
    <property type="entry name" value="PriL_PriS_Eukaryotic"/>
    <property type="match status" value="1"/>
</dbReference>
<dbReference type="RefSeq" id="XP_026193084.1">
    <property type="nucleotide sequence ID" value="XM_026337299.1"/>
</dbReference>
<keyword evidence="5" id="KW-0235">DNA replication</keyword>
<evidence type="ECO:0000256" key="6">
    <source>
        <dbReference type="ARBA" id="ARBA00022723"/>
    </source>
</evidence>
<dbReference type="AlphaFoldDB" id="A0A6P6RZY2"/>
<dbReference type="GO" id="GO:0006270">
    <property type="term" value="P:DNA replication initiation"/>
    <property type="evidence" value="ECO:0007669"/>
    <property type="project" value="TreeGrafter"/>
</dbReference>
<dbReference type="InterPro" id="IPR007238">
    <property type="entry name" value="DNA_primase_lsu_euk/arc"/>
</dbReference>
<evidence type="ECO:0000256" key="4">
    <source>
        <dbReference type="ARBA" id="ARBA00022515"/>
    </source>
</evidence>
<evidence type="ECO:0000256" key="2">
    <source>
        <dbReference type="ARBA" id="ARBA00010564"/>
    </source>
</evidence>
<keyword evidence="6" id="KW-0479">Metal-binding</keyword>
<comment type="similarity">
    <text evidence="2">Belongs to the eukaryotic-type primase large subunit family.</text>
</comment>
<dbReference type="Pfam" id="PF26466">
    <property type="entry name" value="DNA_primase_lrg_N"/>
    <property type="match status" value="1"/>
</dbReference>
<evidence type="ECO:0000256" key="10">
    <source>
        <dbReference type="SAM" id="MobiDB-lite"/>
    </source>
</evidence>
<keyword evidence="12" id="KW-1185">Reference proteome</keyword>
<protein>
    <submittedName>
        <fullName evidence="13">DNA primase large subunit</fullName>
    </submittedName>
</protein>
<gene>
    <name evidence="13" type="primary">LOC34617596</name>
</gene>
<evidence type="ECO:0000256" key="9">
    <source>
        <dbReference type="ARBA" id="ARBA00023125"/>
    </source>
</evidence>
<keyword evidence="7" id="KW-0408">Iron</keyword>
<dbReference type="GeneID" id="34617596"/>
<evidence type="ECO:0000256" key="5">
    <source>
        <dbReference type="ARBA" id="ARBA00022705"/>
    </source>
</evidence>
<keyword evidence="9" id="KW-0238">DNA-binding</keyword>
<name>A0A6P6RZY2_9EIME</name>
<dbReference type="GO" id="GO:0051539">
    <property type="term" value="F:4 iron, 4 sulfur cluster binding"/>
    <property type="evidence" value="ECO:0007669"/>
    <property type="project" value="UniProtKB-KW"/>
</dbReference>
<evidence type="ECO:0000256" key="3">
    <source>
        <dbReference type="ARBA" id="ARBA00022485"/>
    </source>
</evidence>
<dbReference type="Gene3D" id="1.20.930.80">
    <property type="match status" value="1"/>
</dbReference>
<reference evidence="13" key="1">
    <citation type="submission" date="2025-08" db="UniProtKB">
        <authorList>
            <consortium name="RefSeq"/>
        </authorList>
    </citation>
    <scope>IDENTIFICATION</scope>
</reference>
<evidence type="ECO:0000313" key="12">
    <source>
        <dbReference type="Proteomes" id="UP000515125"/>
    </source>
</evidence>
<keyword evidence="3" id="KW-0004">4Fe-4S</keyword>
<dbReference type="Pfam" id="PF04104">
    <property type="entry name" value="DNA_primase_lrg"/>
    <property type="match status" value="1"/>
</dbReference>
<feature type="domain" description="DNA primase large subunit C-terminal" evidence="11">
    <location>
        <begin position="333"/>
        <end position="499"/>
    </location>
</feature>
<dbReference type="PANTHER" id="PTHR10537">
    <property type="entry name" value="DNA PRIMASE LARGE SUBUNIT"/>
    <property type="match status" value="1"/>
</dbReference>
<accession>A0A6P6RZY2</accession>
<dbReference type="GO" id="GO:0003677">
    <property type="term" value="F:DNA binding"/>
    <property type="evidence" value="ECO:0007669"/>
    <property type="project" value="UniProtKB-KW"/>
</dbReference>
<sequence length="540" mass="60300">MPHASRSSEAHRPLGLLGRFPHPISVYGQIPSSPSAQVDVFEAATAHRLRVLHFLDEKFGLDSSTNPALLRSTPGTPAAAAGAVAPTATPTKPLYVQLEEMLQEGGLMLPPAASATATEAQRQEVSERDCVSHFALRLAFSRDRDKQRWLIQQESRLLMYRFERLCAFRDLSDGTLSLVSSFLQQEGLHYATVPRPRDPVANSAAERLWRKATSFLRGPFAQQVQQLYIVPCFPDAGQLVRNRRVYIQNMMAYVPDTELDAVICGKLRGAMTKSFELLEGRQVALQNSVFSDSRVGKLLTAAPTVYLGRDFNKNVAESTEERLTPQSIKLVWKDSFPPCMRRLYESYMAEHHLRHGGRMQLWLFFKGAGMTLEENLQFNRQVWREAQKFEKEHAYNVRHMYGLEGKRTNYAPMRCTQIINGSVIGAPGTGDYHGCPFKHFDTKRLQKLLEDWGLTYKQAQAVLQLKECGDLQLACKEYFLQTHPGSAGDDVGNHPNAFFAASRRYAAAVSAHPPPAGASKRQQPEAGAPARQQGASDTPA</sequence>
<evidence type="ECO:0000259" key="11">
    <source>
        <dbReference type="Pfam" id="PF04104"/>
    </source>
</evidence>
<comment type="cofactor">
    <cofactor evidence="1">
        <name>[4Fe-4S] cluster</name>
        <dbReference type="ChEBI" id="CHEBI:49883"/>
    </cofactor>
</comment>
<proteinExistence type="inferred from homology"/>
<evidence type="ECO:0000256" key="8">
    <source>
        <dbReference type="ARBA" id="ARBA00023014"/>
    </source>
</evidence>
<evidence type="ECO:0000313" key="13">
    <source>
        <dbReference type="RefSeq" id="XP_026193084.1"/>
    </source>
</evidence>
<evidence type="ECO:0000256" key="1">
    <source>
        <dbReference type="ARBA" id="ARBA00001966"/>
    </source>
</evidence>
<dbReference type="GO" id="GO:0005658">
    <property type="term" value="C:alpha DNA polymerase:primase complex"/>
    <property type="evidence" value="ECO:0007669"/>
    <property type="project" value="UniProtKB-ARBA"/>
</dbReference>
<dbReference type="Proteomes" id="UP000515125">
    <property type="component" value="Unplaced"/>
</dbReference>
<organism evidence="12 13">
    <name type="scientific">Cyclospora cayetanensis</name>
    <dbReference type="NCBI Taxonomy" id="88456"/>
    <lineage>
        <taxon>Eukaryota</taxon>
        <taxon>Sar</taxon>
        <taxon>Alveolata</taxon>
        <taxon>Apicomplexa</taxon>
        <taxon>Conoidasida</taxon>
        <taxon>Coccidia</taxon>
        <taxon>Eucoccidiorida</taxon>
        <taxon>Eimeriorina</taxon>
        <taxon>Eimeriidae</taxon>
        <taxon>Cyclospora</taxon>
    </lineage>
</organism>
<feature type="region of interest" description="Disordered" evidence="10">
    <location>
        <begin position="509"/>
        <end position="540"/>
    </location>
</feature>
<keyword evidence="4" id="KW-0639">Primosome</keyword>
<evidence type="ECO:0000256" key="7">
    <source>
        <dbReference type="ARBA" id="ARBA00023004"/>
    </source>
</evidence>
<dbReference type="InterPro" id="IPR016558">
    <property type="entry name" value="DNA_primase_lsu_euk"/>
</dbReference>
<dbReference type="PANTHER" id="PTHR10537:SF3">
    <property type="entry name" value="DNA PRIMASE LARGE SUBUNIT"/>
    <property type="match status" value="1"/>
</dbReference>
<dbReference type="GO" id="GO:0006269">
    <property type="term" value="P:DNA replication, synthesis of primer"/>
    <property type="evidence" value="ECO:0007669"/>
    <property type="project" value="UniProtKB-KW"/>
</dbReference>
<dbReference type="OrthoDB" id="421393at2759"/>